<evidence type="ECO:0000259" key="7">
    <source>
        <dbReference type="Pfam" id="PF01545"/>
    </source>
</evidence>
<dbReference type="InterPro" id="IPR027469">
    <property type="entry name" value="Cation_efflux_TMD_sf"/>
</dbReference>
<evidence type="ECO:0000313" key="8">
    <source>
        <dbReference type="EMBL" id="ADJ57330.1"/>
    </source>
</evidence>
<dbReference type="GO" id="GO:0015341">
    <property type="term" value="F:zinc efflux antiporter activity"/>
    <property type="evidence" value="ECO:0007669"/>
    <property type="project" value="TreeGrafter"/>
</dbReference>
<evidence type="ECO:0000256" key="2">
    <source>
        <dbReference type="ARBA" id="ARBA00022448"/>
    </source>
</evidence>
<dbReference type="SUPFAM" id="SSF161111">
    <property type="entry name" value="Cation efflux protein transmembrane domain-like"/>
    <property type="match status" value="1"/>
</dbReference>
<organism evidence="8">
    <name type="scientific">Staphylococcus epidermidis</name>
    <dbReference type="NCBI Taxonomy" id="1282"/>
    <lineage>
        <taxon>Bacteria</taxon>
        <taxon>Bacillati</taxon>
        <taxon>Bacillota</taxon>
        <taxon>Bacilli</taxon>
        <taxon>Bacillales</taxon>
        <taxon>Staphylococcaceae</taxon>
        <taxon>Staphylococcus</taxon>
    </lineage>
</organism>
<evidence type="ECO:0000313" key="9">
    <source>
        <dbReference type="EMBL" id="PIH09310.1"/>
    </source>
</evidence>
<gene>
    <name evidence="8" type="primary">cep</name>
    <name evidence="9" type="ORF">CTJ08_11705</name>
</gene>
<feature type="transmembrane region" description="Helical" evidence="6">
    <location>
        <begin position="82"/>
        <end position="105"/>
    </location>
</feature>
<feature type="transmembrane region" description="Helical" evidence="6">
    <location>
        <begin position="117"/>
        <end position="135"/>
    </location>
</feature>
<dbReference type="AlphaFoldDB" id="D9CJB7"/>
<dbReference type="GO" id="GO:0015086">
    <property type="term" value="F:cadmium ion transmembrane transporter activity"/>
    <property type="evidence" value="ECO:0007669"/>
    <property type="project" value="TreeGrafter"/>
</dbReference>
<dbReference type="Gene3D" id="1.20.1510.10">
    <property type="entry name" value="Cation efflux protein transmembrane domain"/>
    <property type="match status" value="1"/>
</dbReference>
<dbReference type="GO" id="GO:0006882">
    <property type="term" value="P:intracellular zinc ion homeostasis"/>
    <property type="evidence" value="ECO:0007669"/>
    <property type="project" value="TreeGrafter"/>
</dbReference>
<dbReference type="InterPro" id="IPR058533">
    <property type="entry name" value="Cation_efflux_TM"/>
</dbReference>
<proteinExistence type="predicted"/>
<evidence type="ECO:0000313" key="10">
    <source>
        <dbReference type="Proteomes" id="UP000228502"/>
    </source>
</evidence>
<keyword evidence="8" id="KW-0614">Plasmid</keyword>
<geneLocation type="plasmid" evidence="8">
    <name>unnamed</name>
</geneLocation>
<dbReference type="GO" id="GO:0015093">
    <property type="term" value="F:ferrous iron transmembrane transporter activity"/>
    <property type="evidence" value="ECO:0007669"/>
    <property type="project" value="TreeGrafter"/>
</dbReference>
<dbReference type="PANTHER" id="PTHR43840">
    <property type="entry name" value="MITOCHONDRIAL METAL TRANSPORTER 1-RELATED"/>
    <property type="match status" value="1"/>
</dbReference>
<evidence type="ECO:0000256" key="4">
    <source>
        <dbReference type="ARBA" id="ARBA00022989"/>
    </source>
</evidence>
<dbReference type="EMBL" id="GU799625">
    <property type="protein sequence ID" value="ADJ57330.1"/>
    <property type="molecule type" value="Genomic_DNA"/>
</dbReference>
<sequence length="306" mass="35021">MKKSSNEISHILVISTVGALIFSVTGIFLGIISNSDMVLLDGLYAVLSLLISTLSLFTSITIKKPNRESFPFGKYIFQPLTIIFNSSILLLLCILSLISSIYAIMQGGRNINANIGLFYGVFSFIGCGIICLLLSKNRKKSDLIYAEMLQWLLDTCVSFGLVLGFILMFILKYTELSWLIPYIDPFLVLVAGIILIVMPIRLLYKSGKEIISMSASEEVQYDIYNIVKKKNLEYNIREEDIRISKMGQVIYIDLQNIVDKYSYIQTIEEADIYRNEIIDEINRNFTNFDKWLNISFTEKYYSRQIN</sequence>
<feature type="transmembrane region" description="Helical" evidence="6">
    <location>
        <begin position="12"/>
        <end position="32"/>
    </location>
</feature>
<keyword evidence="4 6" id="KW-1133">Transmembrane helix</keyword>
<dbReference type="EMBL" id="PEJG01000020">
    <property type="protein sequence ID" value="PIH09310.1"/>
    <property type="molecule type" value="Genomic_DNA"/>
</dbReference>
<comment type="subcellular location">
    <subcellularLocation>
        <location evidence="1">Membrane</location>
        <topology evidence="1">Multi-pass membrane protein</topology>
    </subcellularLocation>
</comment>
<evidence type="ECO:0000256" key="5">
    <source>
        <dbReference type="ARBA" id="ARBA00023136"/>
    </source>
</evidence>
<feature type="domain" description="Cation efflux protein transmembrane" evidence="7">
    <location>
        <begin position="12"/>
        <end position="210"/>
    </location>
</feature>
<evidence type="ECO:0000256" key="1">
    <source>
        <dbReference type="ARBA" id="ARBA00004141"/>
    </source>
</evidence>
<dbReference type="RefSeq" id="WP_032494799.1">
    <property type="nucleotide sequence ID" value="NZ_JAKSAL010000021.1"/>
</dbReference>
<keyword evidence="2" id="KW-0813">Transport</keyword>
<feature type="transmembrane region" description="Helical" evidence="6">
    <location>
        <begin position="44"/>
        <end position="62"/>
    </location>
</feature>
<dbReference type="Pfam" id="PF01545">
    <property type="entry name" value="Cation_efflux"/>
    <property type="match status" value="1"/>
</dbReference>
<dbReference type="Proteomes" id="UP000228502">
    <property type="component" value="Unassembled WGS sequence"/>
</dbReference>
<keyword evidence="5 6" id="KW-0472">Membrane</keyword>
<evidence type="ECO:0000256" key="6">
    <source>
        <dbReference type="SAM" id="Phobius"/>
    </source>
</evidence>
<dbReference type="PANTHER" id="PTHR43840:SF15">
    <property type="entry name" value="MITOCHONDRIAL METAL TRANSPORTER 1-RELATED"/>
    <property type="match status" value="1"/>
</dbReference>
<keyword evidence="3 6" id="KW-0812">Transmembrane</keyword>
<evidence type="ECO:0000256" key="3">
    <source>
        <dbReference type="ARBA" id="ARBA00022692"/>
    </source>
</evidence>
<reference evidence="9 10" key="2">
    <citation type="submission" date="2017-10" db="EMBL/GenBank/DDBJ databases">
        <title>genome sequences of Staph epi in chlorhexidine trial.</title>
        <authorList>
            <person name="Greninger A.L."/>
            <person name="Addetia A."/>
            <person name="Qin X."/>
            <person name="Zerr D."/>
        </authorList>
    </citation>
    <scope>NUCLEOTIDE SEQUENCE [LARGE SCALE GENOMIC DNA]</scope>
    <source>
        <strain evidence="9 10">SCH-17</strain>
    </source>
</reference>
<protein>
    <submittedName>
        <fullName evidence="8">Cation efflux protein</fullName>
    </submittedName>
    <submittedName>
        <fullName evidence="9">Cobalt-zinc-cadmium resistance protein</fullName>
    </submittedName>
</protein>
<accession>D9CJB7</accession>
<feature type="transmembrane region" description="Helical" evidence="6">
    <location>
        <begin position="186"/>
        <end position="204"/>
    </location>
</feature>
<name>D9CJB7_STAEP</name>
<feature type="transmembrane region" description="Helical" evidence="6">
    <location>
        <begin position="156"/>
        <end position="174"/>
    </location>
</feature>
<reference evidence="8" key="1">
    <citation type="journal article" date="2010" name="Appl. Environ. Microbiol.">
        <title>Origin of the putrescine-producing ability of the coagulase-negative bacterium Staphylococcus epidermidis 2015B.</title>
        <authorList>
            <person name="Coton E."/>
            <person name="Mulder N."/>
            <person name="Coton M."/>
            <person name="Pochet S."/>
            <person name="Trip H."/>
            <person name="Lolkema J.S."/>
        </authorList>
    </citation>
    <scope>NUCLEOTIDE SEQUENCE</scope>
    <source>
        <strain evidence="8">2015B</strain>
        <plasmid evidence="8">unnamed</plasmid>
    </source>
</reference>
<dbReference type="InterPro" id="IPR050291">
    <property type="entry name" value="CDF_Transporter"/>
</dbReference>
<dbReference type="GO" id="GO:0005886">
    <property type="term" value="C:plasma membrane"/>
    <property type="evidence" value="ECO:0007669"/>
    <property type="project" value="TreeGrafter"/>
</dbReference>